<dbReference type="Proteomes" id="UP000828390">
    <property type="component" value="Unassembled WGS sequence"/>
</dbReference>
<dbReference type="InterPro" id="IPR011042">
    <property type="entry name" value="6-blade_b-propeller_TolB-like"/>
</dbReference>
<evidence type="ECO:0000256" key="1">
    <source>
        <dbReference type="ARBA" id="ARBA00022737"/>
    </source>
</evidence>
<evidence type="ECO:0000313" key="4">
    <source>
        <dbReference type="Proteomes" id="UP000828390"/>
    </source>
</evidence>
<comment type="caution">
    <text evidence="3">The sequence shown here is derived from an EMBL/GenBank/DDBJ whole genome shotgun (WGS) entry which is preliminary data.</text>
</comment>
<protein>
    <submittedName>
        <fullName evidence="3">Uncharacterized protein</fullName>
    </submittedName>
</protein>
<name>A0A9D3YXT5_DREPO</name>
<feature type="repeat" description="NHL" evidence="2">
    <location>
        <begin position="102"/>
        <end position="137"/>
    </location>
</feature>
<dbReference type="PROSITE" id="PS51125">
    <property type="entry name" value="NHL"/>
    <property type="match status" value="1"/>
</dbReference>
<reference evidence="3" key="2">
    <citation type="submission" date="2020-11" db="EMBL/GenBank/DDBJ databases">
        <authorList>
            <person name="McCartney M.A."/>
            <person name="Auch B."/>
            <person name="Kono T."/>
            <person name="Mallez S."/>
            <person name="Becker A."/>
            <person name="Gohl D.M."/>
            <person name="Silverstein K.A.T."/>
            <person name="Koren S."/>
            <person name="Bechman K.B."/>
            <person name="Herman A."/>
            <person name="Abrahante J.E."/>
            <person name="Garbe J."/>
        </authorList>
    </citation>
    <scope>NUCLEOTIDE SEQUENCE</scope>
    <source>
        <strain evidence="3">Duluth1</strain>
        <tissue evidence="3">Whole animal</tissue>
    </source>
</reference>
<accession>A0A9D3YXT5</accession>
<dbReference type="Pfam" id="PF01436">
    <property type="entry name" value="NHL"/>
    <property type="match status" value="1"/>
</dbReference>
<evidence type="ECO:0000256" key="2">
    <source>
        <dbReference type="PROSITE-ProRule" id="PRU00504"/>
    </source>
</evidence>
<keyword evidence="4" id="KW-1185">Reference proteome</keyword>
<dbReference type="AlphaFoldDB" id="A0A9D3YXT5"/>
<dbReference type="EMBL" id="JAIWYP010000014">
    <property type="protein sequence ID" value="KAH3709078.1"/>
    <property type="molecule type" value="Genomic_DNA"/>
</dbReference>
<dbReference type="Gene3D" id="2.120.10.30">
    <property type="entry name" value="TolB, C-terminal domain"/>
    <property type="match status" value="1"/>
</dbReference>
<sequence length="236" mass="26662">MREKIKYLLADFEKSTIKEKKEELSLNLAPLKGVRNSSIRLHDDLSHLHTAIPKVLGRPELSFIASKICQAKIQQSDTLLKENFPNYVFTACGKSEHNVRIPSDSHTCWVRAICVLPNGQVLVADYYNKKVKLLNQQNQVMSHCVMSAGPKAICQITPNEVAVAVDDNTTHEVQFIKVDQSQFVRGRKFQLQHRCYGIAHYHGDLFIVSGQALFKYSLSGKQVCRLYEDLSGLMTG</sequence>
<evidence type="ECO:0000313" key="3">
    <source>
        <dbReference type="EMBL" id="KAH3709078.1"/>
    </source>
</evidence>
<dbReference type="InterPro" id="IPR001258">
    <property type="entry name" value="NHL_repeat"/>
</dbReference>
<reference evidence="3" key="1">
    <citation type="journal article" date="2019" name="bioRxiv">
        <title>The Genome of the Zebra Mussel, Dreissena polymorpha: A Resource for Invasive Species Research.</title>
        <authorList>
            <person name="McCartney M.A."/>
            <person name="Auch B."/>
            <person name="Kono T."/>
            <person name="Mallez S."/>
            <person name="Zhang Y."/>
            <person name="Obille A."/>
            <person name="Becker A."/>
            <person name="Abrahante J.E."/>
            <person name="Garbe J."/>
            <person name="Badalamenti J.P."/>
            <person name="Herman A."/>
            <person name="Mangelson H."/>
            <person name="Liachko I."/>
            <person name="Sullivan S."/>
            <person name="Sone E.D."/>
            <person name="Koren S."/>
            <person name="Silverstein K.A.T."/>
            <person name="Beckman K.B."/>
            <person name="Gohl D.M."/>
        </authorList>
    </citation>
    <scope>NUCLEOTIDE SEQUENCE</scope>
    <source>
        <strain evidence="3">Duluth1</strain>
        <tissue evidence="3">Whole animal</tissue>
    </source>
</reference>
<dbReference type="SUPFAM" id="SSF101898">
    <property type="entry name" value="NHL repeat"/>
    <property type="match status" value="1"/>
</dbReference>
<keyword evidence="1" id="KW-0677">Repeat</keyword>
<proteinExistence type="predicted"/>
<organism evidence="3 4">
    <name type="scientific">Dreissena polymorpha</name>
    <name type="common">Zebra mussel</name>
    <name type="synonym">Mytilus polymorpha</name>
    <dbReference type="NCBI Taxonomy" id="45954"/>
    <lineage>
        <taxon>Eukaryota</taxon>
        <taxon>Metazoa</taxon>
        <taxon>Spiralia</taxon>
        <taxon>Lophotrochozoa</taxon>
        <taxon>Mollusca</taxon>
        <taxon>Bivalvia</taxon>
        <taxon>Autobranchia</taxon>
        <taxon>Heteroconchia</taxon>
        <taxon>Euheterodonta</taxon>
        <taxon>Imparidentia</taxon>
        <taxon>Neoheterodontei</taxon>
        <taxon>Myida</taxon>
        <taxon>Dreissenoidea</taxon>
        <taxon>Dreissenidae</taxon>
        <taxon>Dreissena</taxon>
    </lineage>
</organism>
<gene>
    <name evidence="3" type="ORF">DPMN_068538</name>
</gene>